<dbReference type="Proteomes" id="UP000178082">
    <property type="component" value="Unassembled WGS sequence"/>
</dbReference>
<evidence type="ECO:0008006" key="4">
    <source>
        <dbReference type="Google" id="ProtNLM"/>
    </source>
</evidence>
<dbReference type="InterPro" id="IPR051532">
    <property type="entry name" value="Ester_Hydrolysis_Enzymes"/>
</dbReference>
<dbReference type="EMBL" id="MGDI01000005">
    <property type="protein sequence ID" value="OGL54911.1"/>
    <property type="molecule type" value="Genomic_DNA"/>
</dbReference>
<evidence type="ECO:0000313" key="2">
    <source>
        <dbReference type="EMBL" id="OGL54911.1"/>
    </source>
</evidence>
<reference evidence="2 3" key="1">
    <citation type="journal article" date="2016" name="Nat. Commun.">
        <title>Thousands of microbial genomes shed light on interconnected biogeochemical processes in an aquifer system.</title>
        <authorList>
            <person name="Anantharaman K."/>
            <person name="Brown C.T."/>
            <person name="Hug L.A."/>
            <person name="Sharon I."/>
            <person name="Castelle C.J."/>
            <person name="Probst A.J."/>
            <person name="Thomas B.C."/>
            <person name="Singh A."/>
            <person name="Wilkins M.J."/>
            <person name="Karaoz U."/>
            <person name="Brodie E.L."/>
            <person name="Williams K.H."/>
            <person name="Hubbard S.S."/>
            <person name="Banfield J.F."/>
        </authorList>
    </citation>
    <scope>NUCLEOTIDE SEQUENCE [LARGE SCALE GENOMIC DNA]</scope>
</reference>
<evidence type="ECO:0000256" key="1">
    <source>
        <dbReference type="SAM" id="Phobius"/>
    </source>
</evidence>
<keyword evidence="1" id="KW-0812">Transmembrane</keyword>
<organism evidence="2 3">
    <name type="scientific">Candidatus Schekmanbacteria bacterium RIFCSPLOWO2_12_FULL_38_15</name>
    <dbReference type="NCBI Taxonomy" id="1817883"/>
    <lineage>
        <taxon>Bacteria</taxon>
        <taxon>Candidatus Schekmaniibacteriota</taxon>
    </lineage>
</organism>
<dbReference type="AlphaFoldDB" id="A0A1F7SMA5"/>
<dbReference type="STRING" id="1817883.A3G31_02200"/>
<dbReference type="GO" id="GO:0004622">
    <property type="term" value="F:phosphatidylcholine lysophospholipase activity"/>
    <property type="evidence" value="ECO:0007669"/>
    <property type="project" value="TreeGrafter"/>
</dbReference>
<comment type="caution">
    <text evidence="2">The sequence shown here is derived from an EMBL/GenBank/DDBJ whole genome shotgun (WGS) entry which is preliminary data.</text>
</comment>
<sequence length="390" mass="45244">MQRLKNTIRSFALAIAAAFFILLVIEISLRLIPQGRLQNIFGDFANRDVYQNNKASGYCLKPNLSTIFEGHRLITNSRGLRDREYNANEKTDLKILALGDSFTFGEGVEMEETYAKVLERILKEQYTGKNIEVINTGVPGYGNDQELRVLKKDGKYYKPDLVLVGFYVGNDFLDNQIGGVKRRRVKDNGFLYDIYIENKIDEDLERKFPALLFCHIDRYLKEKSLAYFLIKSRIENLLWKWGISEFYSQYAILDMENFPYFENPLPEKYKKGFELTVSIIKEIKKESEKLGAGVVVVLIPAGFQVYEASFDGLMTEYHLNKRNYNMESLNSLLAERLNSDGIMVIDLLPKLRQEAKSDNGLYSWGHWRSKAHRIAAEEIYRFMEASRIIF</sequence>
<keyword evidence="1" id="KW-0472">Membrane</keyword>
<protein>
    <recommendedName>
        <fullName evidence="4">SGNH hydrolase-type esterase domain-containing protein</fullName>
    </recommendedName>
</protein>
<dbReference type="InterPro" id="IPR036514">
    <property type="entry name" value="SGNH_hydro_sf"/>
</dbReference>
<accession>A0A1F7SMA5</accession>
<proteinExistence type="predicted"/>
<feature type="transmembrane region" description="Helical" evidence="1">
    <location>
        <begin position="12"/>
        <end position="32"/>
    </location>
</feature>
<dbReference type="Gene3D" id="3.40.50.1110">
    <property type="entry name" value="SGNH hydrolase"/>
    <property type="match status" value="1"/>
</dbReference>
<keyword evidence="1" id="KW-1133">Transmembrane helix</keyword>
<dbReference type="PANTHER" id="PTHR30383:SF5">
    <property type="entry name" value="SGNH HYDROLASE-TYPE ESTERASE DOMAIN-CONTAINING PROTEIN"/>
    <property type="match status" value="1"/>
</dbReference>
<gene>
    <name evidence="2" type="ORF">A3G31_02200</name>
</gene>
<dbReference type="SUPFAM" id="SSF52266">
    <property type="entry name" value="SGNH hydrolase"/>
    <property type="match status" value="1"/>
</dbReference>
<dbReference type="PANTHER" id="PTHR30383">
    <property type="entry name" value="THIOESTERASE 1/PROTEASE 1/LYSOPHOSPHOLIPASE L1"/>
    <property type="match status" value="1"/>
</dbReference>
<evidence type="ECO:0000313" key="3">
    <source>
        <dbReference type="Proteomes" id="UP000178082"/>
    </source>
</evidence>
<name>A0A1F7SMA5_9BACT</name>